<feature type="region of interest" description="Disordered" evidence="1">
    <location>
        <begin position="30"/>
        <end position="57"/>
    </location>
</feature>
<proteinExistence type="predicted"/>
<sequence>MVKTQPIGSGCARAGLRAGAAPFTRAVDTRRVEGVRAEGDPDRPEDPLPEGLPEAPLDVRVAMLTRLTRRVVNRGEARRSGPAPTGPGTHLTQSVNSP</sequence>
<evidence type="ECO:0000256" key="1">
    <source>
        <dbReference type="SAM" id="MobiDB-lite"/>
    </source>
</evidence>
<feature type="region of interest" description="Disordered" evidence="1">
    <location>
        <begin position="71"/>
        <end position="98"/>
    </location>
</feature>
<evidence type="ECO:0000313" key="3">
    <source>
        <dbReference type="Proteomes" id="UP001500831"/>
    </source>
</evidence>
<protein>
    <submittedName>
        <fullName evidence="2">Uncharacterized protein</fullName>
    </submittedName>
</protein>
<comment type="caution">
    <text evidence="2">The sequence shown here is derived from an EMBL/GenBank/DDBJ whole genome shotgun (WGS) entry which is preliminary data.</text>
</comment>
<gene>
    <name evidence="2" type="ORF">GCM10010517_77500</name>
</gene>
<accession>A0ABN3WC93</accession>
<organism evidence="2 3">
    <name type="scientific">Streptosporangium fragile</name>
    <dbReference type="NCBI Taxonomy" id="46186"/>
    <lineage>
        <taxon>Bacteria</taxon>
        <taxon>Bacillati</taxon>
        <taxon>Actinomycetota</taxon>
        <taxon>Actinomycetes</taxon>
        <taxon>Streptosporangiales</taxon>
        <taxon>Streptosporangiaceae</taxon>
        <taxon>Streptosporangium</taxon>
    </lineage>
</organism>
<name>A0ABN3WC93_9ACTN</name>
<feature type="compositionally biased region" description="Basic and acidic residues" evidence="1">
    <location>
        <begin position="30"/>
        <end position="46"/>
    </location>
</feature>
<reference evidence="2 3" key="1">
    <citation type="journal article" date="2019" name="Int. J. Syst. Evol. Microbiol.">
        <title>The Global Catalogue of Microorganisms (GCM) 10K type strain sequencing project: providing services to taxonomists for standard genome sequencing and annotation.</title>
        <authorList>
            <consortium name="The Broad Institute Genomics Platform"/>
            <consortium name="The Broad Institute Genome Sequencing Center for Infectious Disease"/>
            <person name="Wu L."/>
            <person name="Ma J."/>
        </authorList>
    </citation>
    <scope>NUCLEOTIDE SEQUENCE [LARGE SCALE GENOMIC DNA]</scope>
    <source>
        <strain evidence="2 3">JCM 6242</strain>
    </source>
</reference>
<dbReference type="Proteomes" id="UP001500831">
    <property type="component" value="Unassembled WGS sequence"/>
</dbReference>
<dbReference type="EMBL" id="BAAAVI010000107">
    <property type="protein sequence ID" value="GAA2910977.1"/>
    <property type="molecule type" value="Genomic_DNA"/>
</dbReference>
<evidence type="ECO:0000313" key="2">
    <source>
        <dbReference type="EMBL" id="GAA2910977.1"/>
    </source>
</evidence>
<keyword evidence="3" id="KW-1185">Reference proteome</keyword>